<evidence type="ECO:0000256" key="1">
    <source>
        <dbReference type="SAM" id="MobiDB-lite"/>
    </source>
</evidence>
<feature type="region of interest" description="Disordered" evidence="1">
    <location>
        <begin position="229"/>
        <end position="249"/>
    </location>
</feature>
<reference evidence="2" key="1">
    <citation type="submission" date="2021-02" db="EMBL/GenBank/DDBJ databases">
        <authorList>
            <person name="Nowell W R."/>
        </authorList>
    </citation>
    <scope>NUCLEOTIDE SEQUENCE</scope>
</reference>
<feature type="region of interest" description="Disordered" evidence="1">
    <location>
        <begin position="265"/>
        <end position="299"/>
    </location>
</feature>
<comment type="caution">
    <text evidence="2">The sequence shown here is derived from an EMBL/GenBank/DDBJ whole genome shotgun (WGS) entry which is preliminary data.</text>
</comment>
<evidence type="ECO:0000313" key="2">
    <source>
        <dbReference type="EMBL" id="CAF0713163.1"/>
    </source>
</evidence>
<proteinExistence type="predicted"/>
<protein>
    <submittedName>
        <fullName evidence="2">Uncharacterized protein</fullName>
    </submittedName>
</protein>
<name>A0A813M7P4_9BILA</name>
<sequence>MVIKISKSEKILKISSKFKIQRKLEESFSINGYSLHNQSRTRLNIPFLFSQIFIDSLLKFKSNENDQNNLIRYLQHEYENNPNELNNIQQFKENYLSNKVLWCLYNIFEVKFARHSRGVHLLYAIMFQDQNELTKSLRNLLVSWDYTIKNKLAVRQHLNTITATTLNNSNITQSTISMQSNENGLDVVEKVDPIQNQTINDMDQESVTNHSLNHAPALVVEENPIVISTTSKKKSMSSKKQSSKPAVDENIFETIETSSFNIEPVTKAAQYPKKRKPTTSHEHITRSSSRIQSKKSRLS</sequence>
<dbReference type="EMBL" id="CAJNOE010000002">
    <property type="protein sequence ID" value="CAF0713163.1"/>
    <property type="molecule type" value="Genomic_DNA"/>
</dbReference>
<dbReference type="Proteomes" id="UP000663860">
    <property type="component" value="Unassembled WGS sequence"/>
</dbReference>
<evidence type="ECO:0000313" key="3">
    <source>
        <dbReference type="Proteomes" id="UP000663860"/>
    </source>
</evidence>
<organism evidence="2 3">
    <name type="scientific">Adineta steineri</name>
    <dbReference type="NCBI Taxonomy" id="433720"/>
    <lineage>
        <taxon>Eukaryota</taxon>
        <taxon>Metazoa</taxon>
        <taxon>Spiralia</taxon>
        <taxon>Gnathifera</taxon>
        <taxon>Rotifera</taxon>
        <taxon>Eurotatoria</taxon>
        <taxon>Bdelloidea</taxon>
        <taxon>Adinetida</taxon>
        <taxon>Adinetidae</taxon>
        <taxon>Adineta</taxon>
    </lineage>
</organism>
<accession>A0A813M7P4</accession>
<dbReference type="AlphaFoldDB" id="A0A813M7P4"/>
<gene>
    <name evidence="2" type="ORF">IZO911_LOCUS329</name>
</gene>